<reference evidence="7 8" key="1">
    <citation type="submission" date="2018-10" db="EMBL/GenBank/DDBJ databases">
        <title>Genomic Encyclopedia of Archaeal and Bacterial Type Strains, Phase II (KMG-II): from individual species to whole genera.</title>
        <authorList>
            <person name="Goeker M."/>
        </authorList>
    </citation>
    <scope>NUCLEOTIDE SEQUENCE [LARGE SCALE GENOMIC DNA]</scope>
    <source>
        <strain evidence="7 8">DSM 11927</strain>
    </source>
</reference>
<dbReference type="InterPro" id="IPR053180">
    <property type="entry name" value="Ca-binding_acidic-repeat"/>
</dbReference>
<dbReference type="SMART" id="SM00327">
    <property type="entry name" value="VWA"/>
    <property type="match status" value="1"/>
</dbReference>
<dbReference type="PROSITE" id="PS50234">
    <property type="entry name" value="VWFA"/>
    <property type="match status" value="1"/>
</dbReference>
<keyword evidence="8" id="KW-1185">Reference proteome</keyword>
<feature type="region of interest" description="Disordered" evidence="5">
    <location>
        <begin position="1395"/>
        <end position="1423"/>
    </location>
</feature>
<dbReference type="InterPro" id="IPR002105">
    <property type="entry name" value="Dockerin_1_rpt"/>
</dbReference>
<gene>
    <name evidence="7" type="ORF">BDK61_3766</name>
</gene>
<dbReference type="SUPFAM" id="SSF103647">
    <property type="entry name" value="TSP type-3 repeat"/>
    <property type="match status" value="1"/>
</dbReference>
<dbReference type="InterPro" id="IPR036465">
    <property type="entry name" value="vWFA_dom_sf"/>
</dbReference>
<keyword evidence="3" id="KW-0732">Signal</keyword>
<feature type="region of interest" description="Disordered" evidence="5">
    <location>
        <begin position="154"/>
        <end position="338"/>
    </location>
</feature>
<feature type="compositionally biased region" description="Polar residues" evidence="5">
    <location>
        <begin position="1458"/>
        <end position="1472"/>
    </location>
</feature>
<evidence type="ECO:0000256" key="5">
    <source>
        <dbReference type="SAM" id="MobiDB-lite"/>
    </source>
</evidence>
<dbReference type="Pfam" id="PF00404">
    <property type="entry name" value="Dockerin_1"/>
    <property type="match status" value="1"/>
</dbReference>
<dbReference type="Pfam" id="PF18884">
    <property type="entry name" value="TSP3_bac"/>
    <property type="match status" value="6"/>
</dbReference>
<dbReference type="InterPro" id="IPR059100">
    <property type="entry name" value="TSP3_bac"/>
</dbReference>
<feature type="region of interest" description="Disordered" evidence="5">
    <location>
        <begin position="1"/>
        <end position="104"/>
    </location>
</feature>
<protein>
    <submittedName>
        <fullName evidence="7">Mg-chelatase subunit ChlD</fullName>
    </submittedName>
</protein>
<feature type="compositionally biased region" description="Polar residues" evidence="5">
    <location>
        <begin position="733"/>
        <end position="750"/>
    </location>
</feature>
<comment type="subcellular location">
    <subcellularLocation>
        <location evidence="1">Secreted</location>
    </subcellularLocation>
</comment>
<sequence>MTGTGTGPLQTAGNDISGTSTGNQAVTTAGNEPTQTQPTQTPAATAGNQATGPLSTSWNGSTEPNASAIAELAPRENDSHPYPLVGDNQPTDPDGDGLYEDVNGDGAVNIVDVDALSRHLESTAAGANWSAYDYTGDNRTDVGDIQWLFVATRSTPSNDTDGDGLPDAYERNVTKTDPRVADSDGDAVIDGAEDWDNDTLPAYREYRLGTDPQSNDTDGDGLTDDVESRLQSVDPTDPDTDDDGVQDSAADPDNDSLSIYNETVAGTLSNDPDTDGDGLLDGTEVHQLGTDPLKADTDNDGLPDGEEVRLGTDPLVADSNDNGVSDGEESYTTTATNETLGVTLSLTGNGDIGNGTTIAPQDDPRFNTSRVGNMSASPVVELNSEQEFSSANVTLGYNETGVENESQDLAVFTYDPEAGIFVPLNSTVDATNNTATAETTHFSTFAVFDISNWATTYNATEPVRQTDDDGLRPVDVTLVMDTSGSMSSSVKLRNTAGQRFVAGLLDVDRAAVVDFDSSAYVAQDLTSDFGAANSTLDNLGSGGGTDIGSGLSTANSQFASNSNDSRAQVMILLTDGRGNGGISEAQTAANQNTTVYTVGFDNANRDKLRDIANITDGEFNYVTDRLELPNVFSRIAENTTEINDTDGDGLSDEMEREGVILGGPNGDRVTTDPKSADTDGDGLSDSREIGQYTEVSYSGRTASYYNHLANPRQVDTDGDNLTDAEEVAGWEVQRTTSADQSTEFTNTLYSSAGDGMGHLETISVQSDPTLSDSDSDGVTDAQERRYRLDPHSHDTDNDSISDHREIVKGLDPTIHDFQPPEVTVFTAQFSKPNSWADNRATYSLTFQVDDPSAVQTIVVSHDGETKATPRVRENQYTHLIEYRTGYVQSLEDDLSAATTKIRVTDTHGNARSSPAFTRSTIFVEGAQHSEAVDTNSRVAAQGLGFSSGLATTFGSSIESLQSFAKDPLRAIEAISTLLDSIPGLDSLSNLLSQAPAVFDAMVQSYEDRQDRANPYDQDAKPELHKDFRANYFAGMLWGEVARSVTGSQAASAAKRTQTANTVADRLGGTRVMRAARTYSRAQDRAGEWRARQQMRAISQLSKATTVPRSGARRVLKPARTATDTVRIRHTIRRTDVDMAELDPAQQRRLGTLLAENDPAVARAVRQMDQDEIDALTRVEMDTRTRSDFARAYESGEVDSDELTTALTRYDSLDADGKAEFDEMLARNGDDAADFAGRTDSDTFDAVVSPCGARSAPSLGRAGSLRTDRYHSVATPPSTLAQSGGSCPDLPDDVEDDLQDALVNVDGDLDADSVDDVRRSINELDGDAQDSATNLIESEGTDGVSVTNDATDLSDGSDSVLTDGEVDDLVRAYDTYSDKSYGRDVRDIQDDIDDLDQNDVDGLDDAINRGTSSSGDDISSNMKGLDGEVEVNSDLLDRDDIDANDLEMDKQIREDSSWETDSLQSSDYNSNTDIDSDIDGGPAYEVKNLDYEPFAEFPRAYEETADSLDDLRTKLNTFGASGQDEIVVVVRQDADTAFAPEVQRSLSGQLSGAESLRDLGDQVESNFNGVEVTFKRFNEVETS</sequence>
<feature type="compositionally biased region" description="Low complexity" evidence="5">
    <location>
        <begin position="33"/>
        <end position="53"/>
    </location>
</feature>
<evidence type="ECO:0000256" key="1">
    <source>
        <dbReference type="ARBA" id="ARBA00004613"/>
    </source>
</evidence>
<evidence type="ECO:0000259" key="6">
    <source>
        <dbReference type="PROSITE" id="PS50234"/>
    </source>
</evidence>
<dbReference type="SUPFAM" id="SSF53300">
    <property type="entry name" value="vWA-like"/>
    <property type="match status" value="1"/>
</dbReference>
<dbReference type="GO" id="GO:0005509">
    <property type="term" value="F:calcium ion binding"/>
    <property type="evidence" value="ECO:0007669"/>
    <property type="project" value="InterPro"/>
</dbReference>
<feature type="compositionally biased region" description="Acidic residues" evidence="5">
    <location>
        <begin position="236"/>
        <end position="254"/>
    </location>
</feature>
<dbReference type="GO" id="GO:0004553">
    <property type="term" value="F:hydrolase activity, hydrolyzing O-glycosyl compounds"/>
    <property type="evidence" value="ECO:0007669"/>
    <property type="project" value="InterPro"/>
</dbReference>
<evidence type="ECO:0000313" key="8">
    <source>
        <dbReference type="Proteomes" id="UP000268233"/>
    </source>
</evidence>
<feature type="compositionally biased region" description="Polar residues" evidence="5">
    <location>
        <begin position="1408"/>
        <end position="1421"/>
    </location>
</feature>
<dbReference type="EMBL" id="RBWW01000002">
    <property type="protein sequence ID" value="RKS78118.1"/>
    <property type="molecule type" value="Genomic_DNA"/>
</dbReference>
<proteinExistence type="predicted"/>
<feature type="compositionally biased region" description="Basic and acidic residues" evidence="5">
    <location>
        <begin position="168"/>
        <end position="182"/>
    </location>
</feature>
<name>A0A495QVE7_9EURY</name>
<dbReference type="InterPro" id="IPR018247">
    <property type="entry name" value="EF_Hand_1_Ca_BS"/>
</dbReference>
<feature type="region of interest" description="Disordered" evidence="5">
    <location>
        <begin position="1336"/>
        <end position="1360"/>
    </location>
</feature>
<feature type="compositionally biased region" description="Polar residues" evidence="5">
    <location>
        <begin position="255"/>
        <end position="271"/>
    </location>
</feature>
<feature type="domain" description="VWFA" evidence="6">
    <location>
        <begin position="475"/>
        <end position="635"/>
    </location>
</feature>
<dbReference type="Proteomes" id="UP000268233">
    <property type="component" value="Unassembled WGS sequence"/>
</dbReference>
<dbReference type="InterPro" id="IPR002035">
    <property type="entry name" value="VWF_A"/>
</dbReference>
<evidence type="ECO:0000256" key="4">
    <source>
        <dbReference type="ARBA" id="ARBA00022837"/>
    </source>
</evidence>
<dbReference type="InterPro" id="IPR036439">
    <property type="entry name" value="Dockerin_dom_sf"/>
</dbReference>
<feature type="compositionally biased region" description="Polar residues" evidence="5">
    <location>
        <begin position="54"/>
        <end position="65"/>
    </location>
</feature>
<feature type="region of interest" description="Disordered" evidence="5">
    <location>
        <begin position="1448"/>
        <end position="1475"/>
    </location>
</feature>
<feature type="compositionally biased region" description="Acidic residues" evidence="5">
    <location>
        <begin position="93"/>
        <end position="103"/>
    </location>
</feature>
<feature type="region of interest" description="Disordered" evidence="5">
    <location>
        <begin position="733"/>
        <end position="754"/>
    </location>
</feature>
<dbReference type="PANTHER" id="PTHR37467">
    <property type="entry name" value="EXPORTED CALCIUM-BINDING GLYCOPROTEIN-RELATED"/>
    <property type="match status" value="1"/>
</dbReference>
<dbReference type="CDD" id="cd00198">
    <property type="entry name" value="vWFA"/>
    <property type="match status" value="1"/>
</dbReference>
<feature type="compositionally biased region" description="Polar residues" evidence="5">
    <location>
        <begin position="1343"/>
        <end position="1359"/>
    </location>
</feature>
<keyword evidence="2" id="KW-0964">Secreted</keyword>
<dbReference type="PANTHER" id="PTHR37467:SF1">
    <property type="entry name" value="EXPORTED CALCIUM-BINDING GLYCOPROTEIN"/>
    <property type="match status" value="1"/>
</dbReference>
<feature type="region of interest" description="Disordered" evidence="5">
    <location>
        <begin position="661"/>
        <end position="686"/>
    </location>
</feature>
<evidence type="ECO:0000256" key="3">
    <source>
        <dbReference type="ARBA" id="ARBA00022729"/>
    </source>
</evidence>
<dbReference type="Pfam" id="PF00092">
    <property type="entry name" value="VWA"/>
    <property type="match status" value="1"/>
</dbReference>
<evidence type="ECO:0000256" key="2">
    <source>
        <dbReference type="ARBA" id="ARBA00022525"/>
    </source>
</evidence>
<comment type="caution">
    <text evidence="7">The sequence shown here is derived from an EMBL/GenBank/DDBJ whole genome shotgun (WGS) entry which is preliminary data.</text>
</comment>
<dbReference type="Gene3D" id="3.40.50.410">
    <property type="entry name" value="von Willebrand factor, type A domain"/>
    <property type="match status" value="1"/>
</dbReference>
<evidence type="ECO:0000313" key="7">
    <source>
        <dbReference type="EMBL" id="RKS78118.1"/>
    </source>
</evidence>
<dbReference type="SUPFAM" id="SSF63446">
    <property type="entry name" value="Type I dockerin domain"/>
    <property type="match status" value="1"/>
</dbReference>
<dbReference type="InterPro" id="IPR028974">
    <property type="entry name" value="TSP_type-3_rpt"/>
</dbReference>
<organism evidence="7 8">
    <name type="scientific">Haloarcula quadrata</name>
    <dbReference type="NCBI Taxonomy" id="182779"/>
    <lineage>
        <taxon>Archaea</taxon>
        <taxon>Methanobacteriati</taxon>
        <taxon>Methanobacteriota</taxon>
        <taxon>Stenosarchaea group</taxon>
        <taxon>Halobacteria</taxon>
        <taxon>Halobacteriales</taxon>
        <taxon>Haloarculaceae</taxon>
        <taxon>Haloarcula</taxon>
    </lineage>
</organism>
<keyword evidence="4" id="KW-0106">Calcium</keyword>
<accession>A0A495QVE7</accession>
<dbReference type="PROSITE" id="PS00018">
    <property type="entry name" value="EF_HAND_1"/>
    <property type="match status" value="1"/>
</dbReference>
<feature type="compositionally biased region" description="Polar residues" evidence="5">
    <location>
        <begin position="7"/>
        <end position="32"/>
    </location>
</feature>
<feature type="compositionally biased region" description="Acidic residues" evidence="5">
    <location>
        <begin position="183"/>
        <end position="197"/>
    </location>
</feature>
<dbReference type="GO" id="GO:0000272">
    <property type="term" value="P:polysaccharide catabolic process"/>
    <property type="evidence" value="ECO:0007669"/>
    <property type="project" value="InterPro"/>
</dbReference>
<dbReference type="Gene3D" id="1.10.1330.10">
    <property type="entry name" value="Dockerin domain"/>
    <property type="match status" value="1"/>
</dbReference>